<dbReference type="InterPro" id="IPR005170">
    <property type="entry name" value="Transptr-assoc_dom"/>
</dbReference>
<evidence type="ECO:0000256" key="9">
    <source>
        <dbReference type="PROSITE-ProRule" id="PRU01193"/>
    </source>
</evidence>
<evidence type="ECO:0000259" key="12">
    <source>
        <dbReference type="PROSITE" id="PS51846"/>
    </source>
</evidence>
<name>W7BCD5_9LIST</name>
<dbReference type="CDD" id="cd04590">
    <property type="entry name" value="CBS_pair_CorC_HlyC_assoc"/>
    <property type="match status" value="1"/>
</dbReference>
<dbReference type="Pfam" id="PF03471">
    <property type="entry name" value="CorC_HlyC"/>
    <property type="match status" value="1"/>
</dbReference>
<dbReference type="Pfam" id="PF00571">
    <property type="entry name" value="CBS"/>
    <property type="match status" value="2"/>
</dbReference>
<evidence type="ECO:0000256" key="6">
    <source>
        <dbReference type="ARBA" id="ARBA00023122"/>
    </source>
</evidence>
<comment type="similarity">
    <text evidence="2">Belongs to the UPF0053 family.</text>
</comment>
<dbReference type="InterPro" id="IPR016169">
    <property type="entry name" value="FAD-bd_PCMH_sub2"/>
</dbReference>
<evidence type="ECO:0000313" key="13">
    <source>
        <dbReference type="EMBL" id="EUJ20656.1"/>
    </source>
</evidence>
<dbReference type="GO" id="GO:0050660">
    <property type="term" value="F:flavin adenine dinucleotide binding"/>
    <property type="evidence" value="ECO:0007669"/>
    <property type="project" value="InterPro"/>
</dbReference>
<protein>
    <recommendedName>
        <fullName evidence="15">Hemolysin</fullName>
    </recommendedName>
</protein>
<dbReference type="Pfam" id="PF01595">
    <property type="entry name" value="CNNM"/>
    <property type="match status" value="1"/>
</dbReference>
<evidence type="ECO:0000256" key="2">
    <source>
        <dbReference type="ARBA" id="ARBA00006337"/>
    </source>
</evidence>
<dbReference type="EMBL" id="AODD01000029">
    <property type="protein sequence ID" value="EUJ20656.1"/>
    <property type="molecule type" value="Genomic_DNA"/>
</dbReference>
<reference evidence="13 14" key="1">
    <citation type="journal article" date="2014" name="Int. J. Syst. Evol. Microbiol.">
        <title>Listeria floridensis sp. nov., Listeria aquatica sp. nov., Listeria cornellensis sp. nov., Listeria riparia sp. nov. and Listeria grandensis sp. nov., from agricultural and natural environments.</title>
        <authorList>
            <person name="den Bakker H.C."/>
            <person name="Warchocki S."/>
            <person name="Wright E.M."/>
            <person name="Allred A.F."/>
            <person name="Ahlstrom C."/>
            <person name="Manuel C.S."/>
            <person name="Stasiewicz M.J."/>
            <person name="Burrell A."/>
            <person name="Roof S."/>
            <person name="Strawn L."/>
            <person name="Fortes E.D."/>
            <person name="Nightingale K.K."/>
            <person name="Kephart D."/>
            <person name="Wiedmann M."/>
        </authorList>
    </citation>
    <scope>NUCLEOTIDE SEQUENCE [LARGE SCALE GENOMIC DNA]</scope>
    <source>
        <strain evidence="14">FSL F6-971</strain>
    </source>
</reference>
<comment type="caution">
    <text evidence="13">The sequence shown here is derived from an EMBL/GenBank/DDBJ whole genome shotgun (WGS) entry which is preliminary data.</text>
</comment>
<evidence type="ECO:0000256" key="10">
    <source>
        <dbReference type="SAM" id="Phobius"/>
    </source>
</evidence>
<dbReference type="Gene3D" id="3.30.465.10">
    <property type="match status" value="1"/>
</dbReference>
<feature type="transmembrane region" description="Helical" evidence="10">
    <location>
        <begin position="80"/>
        <end position="108"/>
    </location>
</feature>
<keyword evidence="7 9" id="KW-0472">Membrane</keyword>
<keyword evidence="5 9" id="KW-1133">Transmembrane helix</keyword>
<dbReference type="AlphaFoldDB" id="W7BCD5"/>
<dbReference type="InterPro" id="IPR000644">
    <property type="entry name" value="CBS_dom"/>
</dbReference>
<feature type="domain" description="CNNM transmembrane" evidence="12">
    <location>
        <begin position="20"/>
        <end position="218"/>
    </location>
</feature>
<feature type="transmembrane region" description="Helical" evidence="10">
    <location>
        <begin position="120"/>
        <end position="140"/>
    </location>
</feature>
<feature type="domain" description="CBS" evidence="11">
    <location>
        <begin position="303"/>
        <end position="360"/>
    </location>
</feature>
<dbReference type="InterPro" id="IPR036318">
    <property type="entry name" value="FAD-bd_PCMH-like_sf"/>
</dbReference>
<keyword evidence="14" id="KW-1185">Reference proteome</keyword>
<evidence type="ECO:0000259" key="11">
    <source>
        <dbReference type="PROSITE" id="PS51371"/>
    </source>
</evidence>
<evidence type="ECO:0000256" key="5">
    <source>
        <dbReference type="ARBA" id="ARBA00022989"/>
    </source>
</evidence>
<dbReference type="SUPFAM" id="SSF56176">
    <property type="entry name" value="FAD-binding/transporter-associated domain-like"/>
    <property type="match status" value="1"/>
</dbReference>
<dbReference type="PROSITE" id="PS51846">
    <property type="entry name" value="CNNM"/>
    <property type="match status" value="1"/>
</dbReference>
<evidence type="ECO:0000256" key="1">
    <source>
        <dbReference type="ARBA" id="ARBA00004141"/>
    </source>
</evidence>
<dbReference type="Gene3D" id="3.10.580.10">
    <property type="entry name" value="CBS-domain"/>
    <property type="match status" value="1"/>
</dbReference>
<comment type="subcellular location">
    <subcellularLocation>
        <location evidence="1">Membrane</location>
        <topology evidence="1">Multi-pass membrane protein</topology>
    </subcellularLocation>
</comment>
<evidence type="ECO:0000256" key="3">
    <source>
        <dbReference type="ARBA" id="ARBA00022692"/>
    </source>
</evidence>
<dbReference type="SUPFAM" id="SSF54631">
    <property type="entry name" value="CBS-domain pair"/>
    <property type="match status" value="1"/>
</dbReference>
<evidence type="ECO:0000256" key="8">
    <source>
        <dbReference type="PROSITE-ProRule" id="PRU00703"/>
    </source>
</evidence>
<dbReference type="PROSITE" id="PS51371">
    <property type="entry name" value="CBS"/>
    <property type="match status" value="1"/>
</dbReference>
<evidence type="ECO:0000313" key="14">
    <source>
        <dbReference type="Proteomes" id="UP000019253"/>
    </source>
</evidence>
<evidence type="ECO:0000256" key="7">
    <source>
        <dbReference type="ARBA" id="ARBA00023136"/>
    </source>
</evidence>
<evidence type="ECO:0008006" key="15">
    <source>
        <dbReference type="Google" id="ProtNLM"/>
    </source>
</evidence>
<dbReference type="PATRIC" id="fig|1265819.5.peg.2921"/>
<proteinExistence type="inferred from homology"/>
<dbReference type="InterPro" id="IPR044751">
    <property type="entry name" value="Ion_transp-like_CBS"/>
</dbReference>
<dbReference type="PANTHER" id="PTHR22777:SF17">
    <property type="entry name" value="UPF0053 PROTEIN SLL0260"/>
    <property type="match status" value="1"/>
</dbReference>
<gene>
    <name evidence="13" type="ORF">PGRAN_14617</name>
</gene>
<sequence>MEYALHYIKGVDGWMNPDPESQQIIVQLILILVLTLLNAFFASAEMALVSLNKNRVRSQAEQGDKKAQLLVKMIDDPSRFIATIQVGITLAGFFSSAAAATSIASVLGTRFGGTAFANEMAVVVVTIILSYITLVFGELYPKRIALQKAEAISRFSVRPIMIVSFVLAPFVKFLSFSTNVLVKLTRMNKNENAEKMTREEMQLIIETGRRDGAIEKAELDMLRGVFEMDTIYAKEVMVPRTDSFMIDANEDSGILVDKLLERNYSRIPVYLDDMDSVYGILHMKDLFLAARKQGFDNIDVKQLVKEAFFVPETIFVDDLLKAMQKSHNQMAILMDEYGGVAGIVTVEDLLEEIVGEIDDEFDALSDEVRQLDEHTFIVEGRMPIDDFNEMFHVELPDKGIDTMAGFVLTQLKTIPDDGEEVVLEYDTLTFIVTEIKDSRVVTMRVEIKQVEAE</sequence>
<keyword evidence="6 8" id="KW-0129">CBS domain</keyword>
<keyword evidence="4" id="KW-0677">Repeat</keyword>
<dbReference type="SMART" id="SM01091">
    <property type="entry name" value="CorC_HlyC"/>
    <property type="match status" value="1"/>
</dbReference>
<dbReference type="GO" id="GO:0005886">
    <property type="term" value="C:plasma membrane"/>
    <property type="evidence" value="ECO:0007669"/>
    <property type="project" value="TreeGrafter"/>
</dbReference>
<dbReference type="PANTHER" id="PTHR22777">
    <property type="entry name" value="HEMOLYSIN-RELATED"/>
    <property type="match status" value="1"/>
</dbReference>
<accession>W7BCD5</accession>
<feature type="transmembrane region" description="Helical" evidence="10">
    <location>
        <begin position="24"/>
        <end position="49"/>
    </location>
</feature>
<organism evidence="13 14">
    <name type="scientific">Listeria grandensis FSL F6-0971</name>
    <dbReference type="NCBI Taxonomy" id="1265819"/>
    <lineage>
        <taxon>Bacteria</taxon>
        <taxon>Bacillati</taxon>
        <taxon>Bacillota</taxon>
        <taxon>Bacilli</taxon>
        <taxon>Bacillales</taxon>
        <taxon>Listeriaceae</taxon>
        <taxon>Listeria</taxon>
    </lineage>
</organism>
<dbReference type="InterPro" id="IPR002550">
    <property type="entry name" value="CNNM"/>
</dbReference>
<dbReference type="STRING" id="1265819.PGRAN_14617"/>
<feature type="transmembrane region" description="Helical" evidence="10">
    <location>
        <begin position="160"/>
        <end position="182"/>
    </location>
</feature>
<keyword evidence="3 9" id="KW-0812">Transmembrane</keyword>
<evidence type="ECO:0000256" key="4">
    <source>
        <dbReference type="ARBA" id="ARBA00022737"/>
    </source>
</evidence>
<dbReference type="Proteomes" id="UP000019253">
    <property type="component" value="Unassembled WGS sequence"/>
</dbReference>
<dbReference type="FunFam" id="3.10.580.10:FF:000002">
    <property type="entry name" value="Magnesium/cobalt efflux protein CorC"/>
    <property type="match status" value="1"/>
</dbReference>
<dbReference type="InterPro" id="IPR046342">
    <property type="entry name" value="CBS_dom_sf"/>
</dbReference>